<dbReference type="SFLD" id="SFLDS00029">
    <property type="entry name" value="Radical_SAM"/>
    <property type="match status" value="1"/>
</dbReference>
<evidence type="ECO:0000256" key="5">
    <source>
        <dbReference type="ARBA" id="ARBA00022485"/>
    </source>
</evidence>
<dbReference type="EC" id="2.8.1.6" evidence="4"/>
<proteinExistence type="inferred from homology"/>
<dbReference type="Proteomes" id="UP000007264">
    <property type="component" value="Unassembled WGS sequence"/>
</dbReference>
<keyword evidence="7" id="KW-0949">S-adenosyl-L-methionine</keyword>
<comment type="similarity">
    <text evidence="3">Belongs to the radical SAM superfamily. Biotin synthase family.</text>
</comment>
<evidence type="ECO:0000259" key="15">
    <source>
        <dbReference type="PROSITE" id="PS51918"/>
    </source>
</evidence>
<dbReference type="InterPro" id="IPR013785">
    <property type="entry name" value="Aldolase_TIM"/>
</dbReference>
<name>I0ZAB6_COCSC</name>
<evidence type="ECO:0000256" key="6">
    <source>
        <dbReference type="ARBA" id="ARBA00022679"/>
    </source>
</evidence>
<dbReference type="GO" id="GO:0051537">
    <property type="term" value="F:2 iron, 2 sulfur cluster binding"/>
    <property type="evidence" value="ECO:0007669"/>
    <property type="project" value="UniProtKB-KW"/>
</dbReference>
<dbReference type="GO" id="GO:0009102">
    <property type="term" value="P:biotin biosynthetic process"/>
    <property type="evidence" value="ECO:0007669"/>
    <property type="project" value="UniProtKB-UniPathway"/>
</dbReference>
<dbReference type="InterPro" id="IPR007197">
    <property type="entry name" value="rSAM"/>
</dbReference>
<dbReference type="Pfam" id="PF06968">
    <property type="entry name" value="BATS"/>
    <property type="match status" value="1"/>
</dbReference>
<dbReference type="GO" id="GO:0051539">
    <property type="term" value="F:4 iron, 4 sulfur cluster binding"/>
    <property type="evidence" value="ECO:0007669"/>
    <property type="project" value="UniProtKB-KW"/>
</dbReference>
<dbReference type="InterPro" id="IPR024177">
    <property type="entry name" value="Biotin_synthase"/>
</dbReference>
<reference evidence="16 17" key="1">
    <citation type="journal article" date="2012" name="Genome Biol.">
        <title>The genome of the polar eukaryotic microalga coccomyxa subellipsoidea reveals traits of cold adaptation.</title>
        <authorList>
            <person name="Blanc G."/>
            <person name="Agarkova I."/>
            <person name="Grimwood J."/>
            <person name="Kuo A."/>
            <person name="Brueggeman A."/>
            <person name="Dunigan D."/>
            <person name="Gurnon J."/>
            <person name="Ladunga I."/>
            <person name="Lindquist E."/>
            <person name="Lucas S."/>
            <person name="Pangilinan J."/>
            <person name="Proschold T."/>
            <person name="Salamov A."/>
            <person name="Schmutz J."/>
            <person name="Weeks D."/>
            <person name="Yamada T."/>
            <person name="Claverie J.M."/>
            <person name="Grigoriev I."/>
            <person name="Van Etten J."/>
            <person name="Lomsadze A."/>
            <person name="Borodovsky M."/>
        </authorList>
    </citation>
    <scope>NUCLEOTIDE SEQUENCE [LARGE SCALE GENOMIC DNA]</scope>
    <source>
        <strain evidence="16 17">C-169</strain>
    </source>
</reference>
<dbReference type="SFLD" id="SFLDF00272">
    <property type="entry name" value="biotin_synthase"/>
    <property type="match status" value="1"/>
</dbReference>
<dbReference type="InterPro" id="IPR006638">
    <property type="entry name" value="Elp3/MiaA/NifB-like_rSAM"/>
</dbReference>
<dbReference type="SMART" id="SM00876">
    <property type="entry name" value="BATS"/>
    <property type="match status" value="1"/>
</dbReference>
<evidence type="ECO:0000256" key="12">
    <source>
        <dbReference type="ARBA" id="ARBA00023014"/>
    </source>
</evidence>
<dbReference type="Pfam" id="PF04055">
    <property type="entry name" value="Radical_SAM"/>
    <property type="match status" value="1"/>
</dbReference>
<dbReference type="RefSeq" id="XP_005652129.1">
    <property type="nucleotide sequence ID" value="XM_005652072.1"/>
</dbReference>
<dbReference type="PANTHER" id="PTHR22976:SF2">
    <property type="entry name" value="BIOTIN SYNTHASE, MITOCHONDRIAL"/>
    <property type="match status" value="1"/>
</dbReference>
<dbReference type="GO" id="GO:0005739">
    <property type="term" value="C:mitochondrion"/>
    <property type="evidence" value="ECO:0007669"/>
    <property type="project" value="TreeGrafter"/>
</dbReference>
<evidence type="ECO:0000313" key="17">
    <source>
        <dbReference type="Proteomes" id="UP000007264"/>
    </source>
</evidence>
<evidence type="ECO:0000256" key="4">
    <source>
        <dbReference type="ARBA" id="ARBA00012236"/>
    </source>
</evidence>
<dbReference type="EMBL" id="AGSI01000001">
    <property type="protein sequence ID" value="EIE27585.1"/>
    <property type="molecule type" value="Genomic_DNA"/>
</dbReference>
<dbReference type="OrthoDB" id="2414104at2759"/>
<dbReference type="AlphaFoldDB" id="I0ZAB6"/>
<keyword evidence="6" id="KW-0808">Transferase</keyword>
<evidence type="ECO:0000256" key="7">
    <source>
        <dbReference type="ARBA" id="ARBA00022691"/>
    </source>
</evidence>
<dbReference type="GO" id="GO:0046872">
    <property type="term" value="F:metal ion binding"/>
    <property type="evidence" value="ECO:0007669"/>
    <property type="project" value="UniProtKB-KW"/>
</dbReference>
<dbReference type="STRING" id="574566.I0ZAB6"/>
<keyword evidence="12" id="KW-0411">Iron-sulfur</keyword>
<feature type="region of interest" description="Disordered" evidence="14">
    <location>
        <begin position="391"/>
        <end position="415"/>
    </location>
</feature>
<keyword evidence="8" id="KW-0001">2Fe-2S</keyword>
<dbReference type="eggNOG" id="KOG2900">
    <property type="taxonomic scope" value="Eukaryota"/>
</dbReference>
<dbReference type="CDD" id="cd01335">
    <property type="entry name" value="Radical_SAM"/>
    <property type="match status" value="1"/>
</dbReference>
<dbReference type="InterPro" id="IPR002684">
    <property type="entry name" value="Biotin_synth/BioAB"/>
</dbReference>
<evidence type="ECO:0000256" key="1">
    <source>
        <dbReference type="ARBA" id="ARBA00001966"/>
    </source>
</evidence>
<dbReference type="KEGG" id="csl:COCSUDRAFT_45922"/>
<evidence type="ECO:0000256" key="2">
    <source>
        <dbReference type="ARBA" id="ARBA00004942"/>
    </source>
</evidence>
<keyword evidence="5" id="KW-0004">4Fe-4S</keyword>
<dbReference type="InterPro" id="IPR058240">
    <property type="entry name" value="rSAM_sf"/>
</dbReference>
<evidence type="ECO:0000313" key="16">
    <source>
        <dbReference type="EMBL" id="EIE27585.1"/>
    </source>
</evidence>
<evidence type="ECO:0000256" key="8">
    <source>
        <dbReference type="ARBA" id="ARBA00022714"/>
    </source>
</evidence>
<dbReference type="SMART" id="SM00729">
    <property type="entry name" value="Elp3"/>
    <property type="match status" value="1"/>
</dbReference>
<dbReference type="InterPro" id="IPR010722">
    <property type="entry name" value="BATS_dom"/>
</dbReference>
<comment type="pathway">
    <text evidence="2">Cofactor biosynthesis; biotin biosynthesis; biotin from 7,8-diaminononanoate: step 2/2.</text>
</comment>
<evidence type="ECO:0000256" key="14">
    <source>
        <dbReference type="SAM" id="MobiDB-lite"/>
    </source>
</evidence>
<evidence type="ECO:0000256" key="9">
    <source>
        <dbReference type="ARBA" id="ARBA00022723"/>
    </source>
</evidence>
<keyword evidence="10" id="KW-0093">Biotin biosynthesis</keyword>
<comment type="cofactor">
    <cofactor evidence="13">
        <name>[2Fe-2S] cluster</name>
        <dbReference type="ChEBI" id="CHEBI:190135"/>
    </cofactor>
</comment>
<dbReference type="SFLD" id="SFLDG01060">
    <property type="entry name" value="BATS_domain_containing"/>
    <property type="match status" value="1"/>
</dbReference>
<evidence type="ECO:0000256" key="3">
    <source>
        <dbReference type="ARBA" id="ARBA00010765"/>
    </source>
</evidence>
<gene>
    <name evidence="16" type="ORF">COCSUDRAFT_45922</name>
</gene>
<protein>
    <recommendedName>
        <fullName evidence="4">biotin synthase</fullName>
        <ecNumber evidence="4">2.8.1.6</ecNumber>
    </recommendedName>
</protein>
<dbReference type="HAMAP" id="MF_01694">
    <property type="entry name" value="BioB"/>
    <property type="match status" value="1"/>
</dbReference>
<organism evidence="16 17">
    <name type="scientific">Coccomyxa subellipsoidea (strain C-169)</name>
    <name type="common">Green microalga</name>
    <dbReference type="NCBI Taxonomy" id="574566"/>
    <lineage>
        <taxon>Eukaryota</taxon>
        <taxon>Viridiplantae</taxon>
        <taxon>Chlorophyta</taxon>
        <taxon>core chlorophytes</taxon>
        <taxon>Trebouxiophyceae</taxon>
        <taxon>Trebouxiophyceae incertae sedis</taxon>
        <taxon>Coccomyxaceae</taxon>
        <taxon>Coccomyxa</taxon>
        <taxon>Coccomyxa subellipsoidea</taxon>
    </lineage>
</organism>
<evidence type="ECO:0000256" key="13">
    <source>
        <dbReference type="ARBA" id="ARBA00034078"/>
    </source>
</evidence>
<evidence type="ECO:0000256" key="10">
    <source>
        <dbReference type="ARBA" id="ARBA00022756"/>
    </source>
</evidence>
<sequence length="415" mass="45044">MLRIARIACIRSTLCDGAGIATSLQCRSIVSGHACQQAEPLPLDNENLEVSNRTHELGAIRTDWTREEVNEVYSTPLLELVYKAASVHRLYNDPQMVQRCTLLSIKTGGCPETCTYCSQSSSWRKETGLKAEKLMDLEETYQAALRARESGSTRFCMGAAWRGPSQVGKGQWERVLEMVSRIRGLGMEVCTTLGMLTAEQAKQLREAGLTAYNHNLDTSPEYYSKITSSRKYEDRLETLANVRDAGISVCAGGIIGMGEGNMDRVGLLHQLATLPEHPESVPINALVAVKGTPLQACSSDQPPPSAMEVVRCIATARIVMPRSVVRLSAGRLNFSLSDQAFCFMAGANSIFDGDKLLTTPNNERNEDLQMFETLGLRSRPAFLPYSAGAASSNGSCGGSSCGDSSAPNERLAMQA</sequence>
<comment type="caution">
    <text evidence="16">The sequence shown here is derived from an EMBL/GenBank/DDBJ whole genome shotgun (WGS) entry which is preliminary data.</text>
</comment>
<dbReference type="NCBIfam" id="TIGR00433">
    <property type="entry name" value="bioB"/>
    <property type="match status" value="1"/>
</dbReference>
<dbReference type="UniPathway" id="UPA00078">
    <property type="reaction ID" value="UER00162"/>
</dbReference>
<dbReference type="Gene3D" id="3.20.20.70">
    <property type="entry name" value="Aldolase class I"/>
    <property type="match status" value="1"/>
</dbReference>
<dbReference type="SFLD" id="SFLDG01278">
    <property type="entry name" value="biotin_synthase_like"/>
    <property type="match status" value="1"/>
</dbReference>
<keyword evidence="9" id="KW-0479">Metal-binding</keyword>
<dbReference type="GeneID" id="17045600"/>
<evidence type="ECO:0000256" key="11">
    <source>
        <dbReference type="ARBA" id="ARBA00023004"/>
    </source>
</evidence>
<feature type="domain" description="Radical SAM core" evidence="15">
    <location>
        <begin position="95"/>
        <end position="331"/>
    </location>
</feature>
<dbReference type="SUPFAM" id="SSF102114">
    <property type="entry name" value="Radical SAM enzymes"/>
    <property type="match status" value="1"/>
</dbReference>
<comment type="cofactor">
    <cofactor evidence="1">
        <name>[4Fe-4S] cluster</name>
        <dbReference type="ChEBI" id="CHEBI:49883"/>
    </cofactor>
</comment>
<dbReference type="GO" id="GO:0004076">
    <property type="term" value="F:biotin synthase activity"/>
    <property type="evidence" value="ECO:0007669"/>
    <property type="project" value="UniProtKB-EC"/>
</dbReference>
<dbReference type="PANTHER" id="PTHR22976">
    <property type="entry name" value="BIOTIN SYNTHASE"/>
    <property type="match status" value="1"/>
</dbReference>
<dbReference type="PROSITE" id="PS51918">
    <property type="entry name" value="RADICAL_SAM"/>
    <property type="match status" value="1"/>
</dbReference>
<accession>I0ZAB6</accession>
<keyword evidence="11" id="KW-0408">Iron</keyword>
<keyword evidence="17" id="KW-1185">Reference proteome</keyword>